<dbReference type="OrthoDB" id="9792139at2"/>
<sequence>MNINNIKKGVLTTLAVTMLTFSCKDSFLEVLPTGSLGEAQLYSQAGVEGTLIGAYSMLNGKGFGRSAGPNNWMGSILGGESNKGTDAGDYSQMNPIQRYEVNSNSGEIGGLWGSKFEGIARANSTIRLATASTQITDAVRTRIIAEARVLRGHYYFDLKRMFNSAPYFDETVPEAELIDVPNTTELLGPIEADFKFGMDNLPETQGDAGRVNKWAAAAYLGKAYIYDGKYAEAKAVFDQVIANGQTTNGKKYGLVPNFAEIFNAENDNHEEAIWAVQSSNNTGSVNNANWFDDLNYPYNTGSDGPGNCCGFNQPTFTMVNMFRTKDGLPLLDGSYNASSNVVTNDFKVDASAAFTEDAGPVDPRLDHTVGRRGVPYLDWQEHPGKAWIRDQTYAGPYSPKKFVYYRSQENTFTDGSSWTRGYATMNVPIIRFADVLLLAAEAEIQAGSLDKGMEYINMVRARAANTAGWVMEYDGSGPAANYEISLYDSFASKDDAMKALKFERLLELAQEGHRYSDLVRWGDAATFINNVYLAYDSQFLITKFGGAKFTAGKNEFLPIPQSQLDIQPALTQNPGY</sequence>
<dbReference type="InterPro" id="IPR011990">
    <property type="entry name" value="TPR-like_helical_dom_sf"/>
</dbReference>
<comment type="subcellular location">
    <subcellularLocation>
        <location evidence="1">Cell outer membrane</location>
    </subcellularLocation>
</comment>
<dbReference type="GO" id="GO:0009279">
    <property type="term" value="C:cell outer membrane"/>
    <property type="evidence" value="ECO:0007669"/>
    <property type="project" value="UniProtKB-SubCell"/>
</dbReference>
<keyword evidence="9" id="KW-1185">Reference proteome</keyword>
<keyword evidence="5" id="KW-0998">Cell outer membrane</keyword>
<evidence type="ECO:0000256" key="2">
    <source>
        <dbReference type="ARBA" id="ARBA00006275"/>
    </source>
</evidence>
<reference evidence="8 9" key="1">
    <citation type="submission" date="2018-05" db="EMBL/GenBank/DDBJ databases">
        <title>Complete genome sequence of Arcticibacterium luteifluviistationis SM1504T, a cytophagaceae bacterium isolated from Arctic surface seawater.</title>
        <authorList>
            <person name="Li Y."/>
            <person name="Qin Q.-L."/>
        </authorList>
    </citation>
    <scope>NUCLEOTIDE SEQUENCE [LARGE SCALE GENOMIC DNA]</scope>
    <source>
        <strain evidence="8 9">SM1504</strain>
    </source>
</reference>
<dbReference type="AlphaFoldDB" id="A0A2Z4GID8"/>
<organism evidence="8 9">
    <name type="scientific">Arcticibacterium luteifluviistationis</name>
    <dbReference type="NCBI Taxonomy" id="1784714"/>
    <lineage>
        <taxon>Bacteria</taxon>
        <taxon>Pseudomonadati</taxon>
        <taxon>Bacteroidota</taxon>
        <taxon>Cytophagia</taxon>
        <taxon>Cytophagales</taxon>
        <taxon>Leadbetterellaceae</taxon>
        <taxon>Arcticibacterium</taxon>
    </lineage>
</organism>
<protein>
    <submittedName>
        <fullName evidence="8">RagB/SusD family nutrient uptake outer membrane protein</fullName>
    </submittedName>
</protein>
<dbReference type="EMBL" id="CP029480">
    <property type="protein sequence ID" value="AWW00845.1"/>
    <property type="molecule type" value="Genomic_DNA"/>
</dbReference>
<evidence type="ECO:0000256" key="4">
    <source>
        <dbReference type="ARBA" id="ARBA00023136"/>
    </source>
</evidence>
<dbReference type="PROSITE" id="PS51257">
    <property type="entry name" value="PROKAR_LIPOPROTEIN"/>
    <property type="match status" value="1"/>
</dbReference>
<dbReference type="InterPro" id="IPR033985">
    <property type="entry name" value="SusD-like_N"/>
</dbReference>
<keyword evidence="3" id="KW-0732">Signal</keyword>
<dbReference type="KEGG" id="als:DJ013_08130"/>
<name>A0A2Z4GID8_9BACT</name>
<dbReference type="SUPFAM" id="SSF48452">
    <property type="entry name" value="TPR-like"/>
    <property type="match status" value="1"/>
</dbReference>
<dbReference type="Gene3D" id="1.25.40.390">
    <property type="match status" value="1"/>
</dbReference>
<evidence type="ECO:0000259" key="6">
    <source>
        <dbReference type="Pfam" id="PF07980"/>
    </source>
</evidence>
<dbReference type="Pfam" id="PF14322">
    <property type="entry name" value="SusD-like_3"/>
    <property type="match status" value="1"/>
</dbReference>
<evidence type="ECO:0000313" key="8">
    <source>
        <dbReference type="EMBL" id="AWW00845.1"/>
    </source>
</evidence>
<comment type="similarity">
    <text evidence="2">Belongs to the SusD family.</text>
</comment>
<gene>
    <name evidence="8" type="ORF">DJ013_08130</name>
</gene>
<dbReference type="Pfam" id="PF07980">
    <property type="entry name" value="SusD_RagB"/>
    <property type="match status" value="1"/>
</dbReference>
<feature type="domain" description="RagB/SusD" evidence="6">
    <location>
        <begin position="271"/>
        <end position="576"/>
    </location>
</feature>
<evidence type="ECO:0000313" key="9">
    <source>
        <dbReference type="Proteomes" id="UP000249873"/>
    </source>
</evidence>
<evidence type="ECO:0000256" key="1">
    <source>
        <dbReference type="ARBA" id="ARBA00004442"/>
    </source>
</evidence>
<dbReference type="Proteomes" id="UP000249873">
    <property type="component" value="Chromosome"/>
</dbReference>
<keyword evidence="4" id="KW-0472">Membrane</keyword>
<evidence type="ECO:0000259" key="7">
    <source>
        <dbReference type="Pfam" id="PF14322"/>
    </source>
</evidence>
<dbReference type="InterPro" id="IPR012944">
    <property type="entry name" value="SusD_RagB_dom"/>
</dbReference>
<evidence type="ECO:0000256" key="3">
    <source>
        <dbReference type="ARBA" id="ARBA00022729"/>
    </source>
</evidence>
<feature type="domain" description="SusD-like N-terminal" evidence="7">
    <location>
        <begin position="95"/>
        <end position="224"/>
    </location>
</feature>
<accession>A0A2Z4GID8</accession>
<evidence type="ECO:0000256" key="5">
    <source>
        <dbReference type="ARBA" id="ARBA00023237"/>
    </source>
</evidence>
<proteinExistence type="inferred from homology"/>